<dbReference type="AlphaFoldDB" id="A0AAE0DAY1"/>
<comment type="caution">
    <text evidence="1">The sequence shown here is derived from an EMBL/GenBank/DDBJ whole genome shotgun (WGS) entry which is preliminary data.</text>
</comment>
<accession>A0AAE0DAY1</accession>
<keyword evidence="2" id="KW-1185">Reference proteome</keyword>
<name>A0AAE0DAY1_COLKA</name>
<sequence>MDPLTPSFRVKDANCCALSQLRFPPLAAEICHSISVGSALSSFSFARKPSPPIGRTREHRVFLLRGHTCSKMYPNLVLSTARIRPGPSSPR</sequence>
<proteinExistence type="predicted"/>
<gene>
    <name evidence="1" type="ORF">CKAH01_12630</name>
</gene>
<dbReference type="Proteomes" id="UP001281614">
    <property type="component" value="Unassembled WGS sequence"/>
</dbReference>
<protein>
    <submittedName>
        <fullName evidence="1">Uncharacterized protein</fullName>
    </submittedName>
</protein>
<evidence type="ECO:0000313" key="1">
    <source>
        <dbReference type="EMBL" id="KAK2775968.1"/>
    </source>
</evidence>
<evidence type="ECO:0000313" key="2">
    <source>
        <dbReference type="Proteomes" id="UP001281614"/>
    </source>
</evidence>
<reference evidence="1" key="1">
    <citation type="submission" date="2023-02" db="EMBL/GenBank/DDBJ databases">
        <title>Colletotrichum kahawae CIFC_Que2 genome sequencing and assembly.</title>
        <authorList>
            <person name="Baroncelli R."/>
        </authorList>
    </citation>
    <scope>NUCLEOTIDE SEQUENCE</scope>
    <source>
        <strain evidence="1">CIFC_Que2</strain>
    </source>
</reference>
<dbReference type="EMBL" id="VYYT01000032">
    <property type="protein sequence ID" value="KAK2775968.1"/>
    <property type="molecule type" value="Genomic_DNA"/>
</dbReference>
<organism evidence="1 2">
    <name type="scientific">Colletotrichum kahawae</name>
    <name type="common">Coffee berry disease fungus</name>
    <dbReference type="NCBI Taxonomy" id="34407"/>
    <lineage>
        <taxon>Eukaryota</taxon>
        <taxon>Fungi</taxon>
        <taxon>Dikarya</taxon>
        <taxon>Ascomycota</taxon>
        <taxon>Pezizomycotina</taxon>
        <taxon>Sordariomycetes</taxon>
        <taxon>Hypocreomycetidae</taxon>
        <taxon>Glomerellales</taxon>
        <taxon>Glomerellaceae</taxon>
        <taxon>Colletotrichum</taxon>
        <taxon>Colletotrichum gloeosporioides species complex</taxon>
    </lineage>
</organism>